<dbReference type="PANTHER" id="PTHR43798">
    <property type="entry name" value="MONOACYLGLYCEROL LIPASE"/>
    <property type="match status" value="1"/>
</dbReference>
<reference evidence="2 3" key="1">
    <citation type="submission" date="2020-03" db="EMBL/GenBank/DDBJ databases">
        <title>Complete Genome Sequence of Halomonas hydrothermalis Strain Slthf2, Halophilic Bacterium Isolated from Deep-Sea Hydrothermal-Vent Environments.</title>
        <authorList>
            <person name="Takeyama N."/>
            <person name="Huang M."/>
            <person name="Sato K."/>
            <person name="Galipon J."/>
            <person name="Arakawa K."/>
        </authorList>
    </citation>
    <scope>NUCLEOTIDE SEQUENCE [LARGE SCALE GENOMIC DNA]</scope>
    <source>
        <strain evidence="2 3">Slthf2</strain>
    </source>
</reference>
<gene>
    <name evidence="2" type="ORF">HHSLTHF2_14600</name>
</gene>
<keyword evidence="2" id="KW-0378">Hydrolase</keyword>
<dbReference type="GO" id="GO:0016020">
    <property type="term" value="C:membrane"/>
    <property type="evidence" value="ECO:0007669"/>
    <property type="project" value="TreeGrafter"/>
</dbReference>
<name>A0A6F8U3S6_9GAMM</name>
<dbReference type="Pfam" id="PF12697">
    <property type="entry name" value="Abhydrolase_6"/>
    <property type="match status" value="1"/>
</dbReference>
<dbReference type="InterPro" id="IPR050266">
    <property type="entry name" value="AB_hydrolase_sf"/>
</dbReference>
<protein>
    <submittedName>
        <fullName evidence="2">Alpha/beta hydrolase</fullName>
    </submittedName>
</protein>
<dbReference type="InterPro" id="IPR029058">
    <property type="entry name" value="AB_hydrolase_fold"/>
</dbReference>
<dbReference type="Proteomes" id="UP000502259">
    <property type="component" value="Chromosome"/>
</dbReference>
<organism evidence="2 3">
    <name type="scientific">Halomonas hydrothermalis</name>
    <dbReference type="NCBI Taxonomy" id="115561"/>
    <lineage>
        <taxon>Bacteria</taxon>
        <taxon>Pseudomonadati</taxon>
        <taxon>Pseudomonadota</taxon>
        <taxon>Gammaproteobacteria</taxon>
        <taxon>Oceanospirillales</taxon>
        <taxon>Halomonadaceae</taxon>
        <taxon>Halomonas</taxon>
    </lineage>
</organism>
<evidence type="ECO:0000259" key="1">
    <source>
        <dbReference type="Pfam" id="PF12697"/>
    </source>
</evidence>
<evidence type="ECO:0000313" key="3">
    <source>
        <dbReference type="Proteomes" id="UP000502259"/>
    </source>
</evidence>
<feature type="domain" description="AB hydrolase-1" evidence="1">
    <location>
        <begin position="12"/>
        <end position="247"/>
    </location>
</feature>
<dbReference type="SUPFAM" id="SSF53474">
    <property type="entry name" value="alpha/beta-Hydrolases"/>
    <property type="match status" value="1"/>
</dbReference>
<dbReference type="EMBL" id="AP022843">
    <property type="protein sequence ID" value="BCB07570.1"/>
    <property type="molecule type" value="Genomic_DNA"/>
</dbReference>
<dbReference type="Gene3D" id="3.40.50.1820">
    <property type="entry name" value="alpha/beta hydrolase"/>
    <property type="match status" value="1"/>
</dbReference>
<dbReference type="GO" id="GO:0016787">
    <property type="term" value="F:hydrolase activity"/>
    <property type="evidence" value="ECO:0007669"/>
    <property type="project" value="UniProtKB-KW"/>
</dbReference>
<dbReference type="AlphaFoldDB" id="A0A6F8U3S6"/>
<accession>A0A6F8U3S6</accession>
<evidence type="ECO:0000313" key="2">
    <source>
        <dbReference type="EMBL" id="BCB07570.1"/>
    </source>
</evidence>
<dbReference type="InterPro" id="IPR000073">
    <property type="entry name" value="AB_hydrolase_1"/>
</dbReference>
<dbReference type="PANTHER" id="PTHR43798:SF33">
    <property type="entry name" value="HYDROLASE, PUTATIVE (AFU_ORTHOLOGUE AFUA_2G14860)-RELATED"/>
    <property type="match status" value="1"/>
</dbReference>
<proteinExistence type="predicted"/>
<sequence>MDSFQEGTGDYLVLVHGALTDGAMWLPHIEYLKADYEVISVTLRHFGEPCSGGFGLNTHANDLAELLSNLPKDKPINIVGWSYGADVIINMLVTHDIALSNVFLYEPGYPGCLPGEQMEAWQSDANAMFSPVFENFHAGNMHLAVERLIDGSGNREGYFSTQDESIQALQISKANTLTHQLNQQEQPAINAELVSKISAPIVIGYGAETRDMFRLIAQQTAHLLANSVIDEVAGEGHMLPQESPEKFSTHIKLALGHGL</sequence>
<keyword evidence="3" id="KW-1185">Reference proteome</keyword>
<dbReference type="RefSeq" id="WP_172420560.1">
    <property type="nucleotide sequence ID" value="NZ_AP022843.1"/>
</dbReference>